<sequence>MEVQGWWLVLVSLACVHCQGQGQGQGQGNQPLLGPARGLIQSKLLPGRGGGPKIKPPSFQVHKQDRQSQPFREPPPRRAEERRADPPAPPPPPPQSPPPPFSPLPFAYDEYDEDYEADEPAEKRQEPLFTPPDGPPRRPFRPDIQEIADYEHERRRVPNQPGPGGKGKDKEEEEEEDKPDRLTLLLQKTRFDCVQKKNGYYADEGLECEVFHYCADGVRSSWMCPMGAKFHQVHLICMPDGTEDVCKDSSKFHFVNEYLYKPINENQARTHNESLIYADRYYPKGYAPGTHVSISELAARESSKGGGRPPPRASGSHPDYEYDYKDEEYTEDLPAFADPKQGSRPPPRPVSPQGSQNAFFSSDDVSVPLSQRRPPPSNFRPRPAASSIVEDFGRRPEKRE</sequence>
<dbReference type="OrthoDB" id="7426044at2759"/>
<dbReference type="InterPro" id="IPR036508">
    <property type="entry name" value="Chitin-bd_dom_sf"/>
</dbReference>
<gene>
    <name evidence="4" type="ORF">DSTB1V02_LOCUS4208</name>
</gene>
<feature type="domain" description="Chitin-binding type-2" evidence="3">
    <location>
        <begin position="190"/>
        <end position="248"/>
    </location>
</feature>
<feature type="compositionally biased region" description="Basic and acidic residues" evidence="1">
    <location>
        <begin position="140"/>
        <end position="156"/>
    </location>
</feature>
<feature type="compositionally biased region" description="Basic and acidic residues" evidence="1">
    <location>
        <begin position="74"/>
        <end position="85"/>
    </location>
</feature>
<feature type="signal peptide" evidence="2">
    <location>
        <begin position="1"/>
        <end position="22"/>
    </location>
</feature>
<dbReference type="PANTHER" id="PTHR22933">
    <property type="entry name" value="FI18007P1-RELATED"/>
    <property type="match status" value="1"/>
</dbReference>
<name>A0A7R9A133_9CRUS</name>
<dbReference type="PANTHER" id="PTHR22933:SF31">
    <property type="entry name" value="FI18007P1"/>
    <property type="match status" value="1"/>
</dbReference>
<dbReference type="EMBL" id="CAJPEV010000609">
    <property type="protein sequence ID" value="CAG0886896.1"/>
    <property type="molecule type" value="Genomic_DNA"/>
</dbReference>
<feature type="region of interest" description="Disordered" evidence="1">
    <location>
        <begin position="298"/>
        <end position="400"/>
    </location>
</feature>
<evidence type="ECO:0000313" key="4">
    <source>
        <dbReference type="EMBL" id="CAD7244309.1"/>
    </source>
</evidence>
<feature type="region of interest" description="Disordered" evidence="1">
    <location>
        <begin position="41"/>
        <end position="180"/>
    </location>
</feature>
<dbReference type="AlphaFoldDB" id="A0A7R9A133"/>
<keyword evidence="5" id="KW-1185">Reference proteome</keyword>
<dbReference type="Proteomes" id="UP000677054">
    <property type="component" value="Unassembled WGS sequence"/>
</dbReference>
<evidence type="ECO:0000313" key="5">
    <source>
        <dbReference type="Proteomes" id="UP000677054"/>
    </source>
</evidence>
<proteinExistence type="predicted"/>
<dbReference type="GO" id="GO:0005576">
    <property type="term" value="C:extracellular region"/>
    <property type="evidence" value="ECO:0007669"/>
    <property type="project" value="InterPro"/>
</dbReference>
<organism evidence="4">
    <name type="scientific">Darwinula stevensoni</name>
    <dbReference type="NCBI Taxonomy" id="69355"/>
    <lineage>
        <taxon>Eukaryota</taxon>
        <taxon>Metazoa</taxon>
        <taxon>Ecdysozoa</taxon>
        <taxon>Arthropoda</taxon>
        <taxon>Crustacea</taxon>
        <taxon>Oligostraca</taxon>
        <taxon>Ostracoda</taxon>
        <taxon>Podocopa</taxon>
        <taxon>Podocopida</taxon>
        <taxon>Darwinulocopina</taxon>
        <taxon>Darwinuloidea</taxon>
        <taxon>Darwinulidae</taxon>
        <taxon>Darwinula</taxon>
    </lineage>
</organism>
<evidence type="ECO:0000259" key="3">
    <source>
        <dbReference type="PROSITE" id="PS50940"/>
    </source>
</evidence>
<dbReference type="EMBL" id="LR900126">
    <property type="protein sequence ID" value="CAD7244309.1"/>
    <property type="molecule type" value="Genomic_DNA"/>
</dbReference>
<dbReference type="PROSITE" id="PS50940">
    <property type="entry name" value="CHIT_BIND_II"/>
    <property type="match status" value="1"/>
</dbReference>
<dbReference type="InterPro" id="IPR052976">
    <property type="entry name" value="Scoloptoxin-like"/>
</dbReference>
<protein>
    <recommendedName>
        <fullName evidence="3">Chitin-binding type-2 domain-containing protein</fullName>
    </recommendedName>
</protein>
<dbReference type="GO" id="GO:0008061">
    <property type="term" value="F:chitin binding"/>
    <property type="evidence" value="ECO:0007669"/>
    <property type="project" value="InterPro"/>
</dbReference>
<feature type="compositionally biased region" description="Acidic residues" evidence="1">
    <location>
        <begin position="109"/>
        <end position="119"/>
    </location>
</feature>
<keyword evidence="2" id="KW-0732">Signal</keyword>
<feature type="compositionally biased region" description="Polar residues" evidence="1">
    <location>
        <begin position="352"/>
        <end position="364"/>
    </location>
</feature>
<feature type="compositionally biased region" description="Pro residues" evidence="1">
    <location>
        <begin position="86"/>
        <end position="103"/>
    </location>
</feature>
<dbReference type="Pfam" id="PF01607">
    <property type="entry name" value="CBM_14"/>
    <property type="match status" value="1"/>
</dbReference>
<accession>A0A7R9A133</accession>
<dbReference type="InterPro" id="IPR002557">
    <property type="entry name" value="Chitin-bd_dom"/>
</dbReference>
<evidence type="ECO:0000256" key="2">
    <source>
        <dbReference type="SAM" id="SignalP"/>
    </source>
</evidence>
<feature type="chain" id="PRO_5036402726" description="Chitin-binding type-2 domain-containing protein" evidence="2">
    <location>
        <begin position="23"/>
        <end position="400"/>
    </location>
</feature>
<reference evidence="4" key="1">
    <citation type="submission" date="2020-11" db="EMBL/GenBank/DDBJ databases">
        <authorList>
            <person name="Tran Van P."/>
        </authorList>
    </citation>
    <scope>NUCLEOTIDE SEQUENCE</scope>
</reference>
<dbReference type="SUPFAM" id="SSF57625">
    <property type="entry name" value="Invertebrate chitin-binding proteins"/>
    <property type="match status" value="1"/>
</dbReference>
<feature type="compositionally biased region" description="Basic and acidic residues" evidence="1">
    <location>
        <begin position="391"/>
        <end position="400"/>
    </location>
</feature>
<evidence type="ECO:0000256" key="1">
    <source>
        <dbReference type="SAM" id="MobiDB-lite"/>
    </source>
</evidence>